<reference evidence="13" key="1">
    <citation type="submission" date="2025-08" db="UniProtKB">
        <authorList>
            <consortium name="RefSeq"/>
        </authorList>
    </citation>
    <scope>IDENTIFICATION</scope>
</reference>
<evidence type="ECO:0000256" key="5">
    <source>
        <dbReference type="ARBA" id="ARBA00022553"/>
    </source>
</evidence>
<evidence type="ECO:0000256" key="6">
    <source>
        <dbReference type="ARBA" id="ARBA00022843"/>
    </source>
</evidence>
<feature type="region of interest" description="Disordered" evidence="10">
    <location>
        <begin position="1"/>
        <end position="22"/>
    </location>
</feature>
<evidence type="ECO:0000256" key="7">
    <source>
        <dbReference type="ARBA" id="ARBA00023015"/>
    </source>
</evidence>
<dbReference type="GO" id="GO:0005634">
    <property type="term" value="C:nucleus"/>
    <property type="evidence" value="ECO:0007669"/>
    <property type="project" value="UniProtKB-SubCell"/>
</dbReference>
<evidence type="ECO:0000256" key="10">
    <source>
        <dbReference type="SAM" id="MobiDB-lite"/>
    </source>
</evidence>
<organism evidence="12 13">
    <name type="scientific">Clupea harengus</name>
    <name type="common">Atlantic herring</name>
    <dbReference type="NCBI Taxonomy" id="7950"/>
    <lineage>
        <taxon>Eukaryota</taxon>
        <taxon>Metazoa</taxon>
        <taxon>Chordata</taxon>
        <taxon>Craniata</taxon>
        <taxon>Vertebrata</taxon>
        <taxon>Euteleostomi</taxon>
        <taxon>Actinopterygii</taxon>
        <taxon>Neopterygii</taxon>
        <taxon>Teleostei</taxon>
        <taxon>Clupei</taxon>
        <taxon>Clupeiformes</taxon>
        <taxon>Clupeoidei</taxon>
        <taxon>Clupeidae</taxon>
        <taxon>Clupea</taxon>
    </lineage>
</organism>
<dbReference type="PANTHER" id="PTHR31169">
    <property type="entry name" value="OS05G0300700 PROTEIN"/>
    <property type="match status" value="1"/>
</dbReference>
<dbReference type="PANTHER" id="PTHR31169:SF4">
    <property type="entry name" value="CELL DIVISION CYCLE-ASSOCIATED 7-LIKE PROTEIN"/>
    <property type="match status" value="1"/>
</dbReference>
<keyword evidence="4" id="KW-1017">Isopeptide bond</keyword>
<protein>
    <submittedName>
        <fullName evidence="13">Cell division cycle-associated 7-like protein</fullName>
    </submittedName>
</protein>
<dbReference type="InterPro" id="IPR040221">
    <property type="entry name" value="CDCA7/CDA7L"/>
</dbReference>
<dbReference type="Proteomes" id="UP000515152">
    <property type="component" value="Chromosome 19"/>
</dbReference>
<keyword evidence="8" id="KW-0804">Transcription</keyword>
<feature type="compositionally biased region" description="Basic residues" evidence="10">
    <location>
        <begin position="1"/>
        <end position="14"/>
    </location>
</feature>
<keyword evidence="6" id="KW-0832">Ubl conjugation</keyword>
<feature type="domain" description="Zinc-finger" evidence="11">
    <location>
        <begin position="366"/>
        <end position="463"/>
    </location>
</feature>
<dbReference type="KEGG" id="char:105903719"/>
<evidence type="ECO:0000256" key="3">
    <source>
        <dbReference type="ARBA" id="ARBA00022490"/>
    </source>
</evidence>
<feature type="region of interest" description="Disordered" evidence="10">
    <location>
        <begin position="260"/>
        <end position="296"/>
    </location>
</feature>
<name>A0A6P3W284_CLUHA</name>
<evidence type="ECO:0000256" key="8">
    <source>
        <dbReference type="ARBA" id="ARBA00023163"/>
    </source>
</evidence>
<keyword evidence="12" id="KW-1185">Reference proteome</keyword>
<keyword evidence="3" id="KW-0963">Cytoplasm</keyword>
<gene>
    <name evidence="13" type="primary">cdca7b</name>
</gene>
<feature type="region of interest" description="Disordered" evidence="10">
    <location>
        <begin position="91"/>
        <end position="137"/>
    </location>
</feature>
<comment type="subcellular location">
    <subcellularLocation>
        <location evidence="2">Cytoplasm</location>
    </subcellularLocation>
    <subcellularLocation>
        <location evidence="1">Nucleus</location>
    </subcellularLocation>
</comment>
<feature type="region of interest" description="Disordered" evidence="10">
    <location>
        <begin position="151"/>
        <end position="237"/>
    </location>
</feature>
<evidence type="ECO:0000256" key="1">
    <source>
        <dbReference type="ARBA" id="ARBA00004123"/>
    </source>
</evidence>
<dbReference type="GeneID" id="105903719"/>
<evidence type="ECO:0000259" key="11">
    <source>
        <dbReference type="Pfam" id="PF10497"/>
    </source>
</evidence>
<keyword evidence="7" id="KW-0805">Transcription regulation</keyword>
<keyword evidence="9" id="KW-0539">Nucleus</keyword>
<dbReference type="RefSeq" id="XP_012686955.1">
    <property type="nucleotide sequence ID" value="XM_012831501.3"/>
</dbReference>
<evidence type="ECO:0000256" key="9">
    <source>
        <dbReference type="ARBA" id="ARBA00023242"/>
    </source>
</evidence>
<dbReference type="GO" id="GO:0006355">
    <property type="term" value="P:regulation of DNA-templated transcription"/>
    <property type="evidence" value="ECO:0007669"/>
    <property type="project" value="InterPro"/>
</dbReference>
<dbReference type="Pfam" id="PF10497">
    <property type="entry name" value="zf-4CXXC_R1"/>
    <property type="match status" value="1"/>
</dbReference>
<feature type="compositionally biased region" description="Acidic residues" evidence="10">
    <location>
        <begin position="206"/>
        <end position="226"/>
    </location>
</feature>
<evidence type="ECO:0000313" key="13">
    <source>
        <dbReference type="RefSeq" id="XP_012686955.1"/>
    </source>
</evidence>
<accession>A0A6P3W284</accession>
<dbReference type="InterPro" id="IPR018866">
    <property type="entry name" value="Znf-4CXXC_R1"/>
</dbReference>
<evidence type="ECO:0000256" key="2">
    <source>
        <dbReference type="ARBA" id="ARBA00004496"/>
    </source>
</evidence>
<evidence type="ECO:0000256" key="4">
    <source>
        <dbReference type="ARBA" id="ARBA00022499"/>
    </source>
</evidence>
<proteinExistence type="predicted"/>
<dbReference type="AlphaFoldDB" id="A0A6P3W284"/>
<evidence type="ECO:0000313" key="12">
    <source>
        <dbReference type="Proteomes" id="UP000515152"/>
    </source>
</evidence>
<keyword evidence="5" id="KW-0597">Phosphoprotein</keyword>
<sequence length="471" mass="53023">MGRRNHPKKRKMTKTTKPSQRAAVVDIFEGPSEDEDFKGFKTEPLMDLSEDSRDSLHSVDSGKADLCFHSKYITDELVHIFMDTDSEEEFKGFAADDSSPHRAQKRAKSVDSEEDSDEDTGFYSEGEGPVPPRRQSSGLCVAFRFPVKKSSALKTQTATAEPKNGKPAAQKSRGVGEQRRPRGVAQLPTRPRRGVVTAGRRGKDLSEEEEEEEEKEVSEEEDEPSEDQTQALSKRARNIQENKAMLAKLFADLNAMEQISPLTTPKKKKSSQRKSVSEAQSERRNPSRKARPRDHFGIEEVIPKLVKQFTLNKADLRKLVEVDARGRERSSKKRRSKMNRSYLPVEDITQDDLDNVADRASDKILDKENGSTCHQCRQKTLDTKTVCRSPDCVGVKGQFCGPCLRNRYGEDVRTALLDPSWECPLCRGMCNCSLCRKRDGRCATGALTSMAKHYGHSSVKEYLESLQKMLS</sequence>
<dbReference type="CTD" id="572007"/>
<dbReference type="GO" id="GO:0005737">
    <property type="term" value="C:cytoplasm"/>
    <property type="evidence" value="ECO:0007669"/>
    <property type="project" value="UniProtKB-SubCell"/>
</dbReference>
<dbReference type="OrthoDB" id="298344at2759"/>